<dbReference type="Gene3D" id="3.40.1280.30">
    <property type="match status" value="1"/>
</dbReference>
<reference evidence="5" key="1">
    <citation type="journal article" date="2020" name="mSystems">
        <title>Genome- and Community-Level Interaction Insights into Carbon Utilization and Element Cycling Functions of Hydrothermarchaeota in Hydrothermal Sediment.</title>
        <authorList>
            <person name="Zhou Z."/>
            <person name="Liu Y."/>
            <person name="Xu W."/>
            <person name="Pan J."/>
            <person name="Luo Z.H."/>
            <person name="Li M."/>
        </authorList>
    </citation>
    <scope>NUCLEOTIDE SEQUENCE [LARGE SCALE GENOMIC DNA]</scope>
    <source>
        <strain evidence="5">SpSt-658</strain>
    </source>
</reference>
<dbReference type="InterPro" id="IPR038459">
    <property type="entry name" value="MT_TRM10-typ_sf"/>
</dbReference>
<organism evidence="5">
    <name type="scientific">Ignisphaera aggregans</name>
    <dbReference type="NCBI Taxonomy" id="334771"/>
    <lineage>
        <taxon>Archaea</taxon>
        <taxon>Thermoproteota</taxon>
        <taxon>Thermoprotei</taxon>
        <taxon>Desulfurococcales</taxon>
        <taxon>Desulfurococcaceae</taxon>
        <taxon>Ignisphaera</taxon>
    </lineage>
</organism>
<evidence type="ECO:0000259" key="4">
    <source>
        <dbReference type="PROSITE" id="PS51675"/>
    </source>
</evidence>
<accession>A0A7C4H8Y2</accession>
<gene>
    <name evidence="5" type="ORF">ENU31_03585</name>
</gene>
<dbReference type="GO" id="GO:0008168">
    <property type="term" value="F:methyltransferase activity"/>
    <property type="evidence" value="ECO:0007669"/>
    <property type="project" value="UniProtKB-KW"/>
</dbReference>
<dbReference type="AlphaFoldDB" id="A0A7C4H8Y2"/>
<dbReference type="InterPro" id="IPR028564">
    <property type="entry name" value="MT_TRM10-typ"/>
</dbReference>
<evidence type="ECO:0000256" key="2">
    <source>
        <dbReference type="ARBA" id="ARBA00022679"/>
    </source>
</evidence>
<evidence type="ECO:0000256" key="3">
    <source>
        <dbReference type="ARBA" id="ARBA00022691"/>
    </source>
</evidence>
<evidence type="ECO:0000256" key="1">
    <source>
        <dbReference type="ARBA" id="ARBA00022603"/>
    </source>
</evidence>
<proteinExistence type="predicted"/>
<sequence>MTMSMVRDIIVDAFTYALRMHGIAFLALSTKTIKYILTGYKSSSREVLHRIAIALLLNKLKICAKKSKGVLAGFYKGIYILYPAKDTYWSDATVVRSDEYCSQDLSNRLLALFMDIVPKIPIFMIDLSLWELHHEKEKLKLLKQVEVSINVIRRWLTDYHLVFVSAPSEALARLRKRVLFLCPWYIDSSPYSSIDRSQTLMLDPYAEETLSTEDVFRFNYFVIGGIVDRLYSRPYATYMIYRLHLLDVERKAIKLKGSSIGVPSEINKIIDLILSIKLGDKQMDEAIIDCMGIDDKISRIVYELTKVYRDRRDIGYSDIVEYMKLYRLSEHYLKKVLAKIRKGNYVGGNT</sequence>
<dbReference type="GO" id="GO:0032259">
    <property type="term" value="P:methylation"/>
    <property type="evidence" value="ECO:0007669"/>
    <property type="project" value="UniProtKB-KW"/>
</dbReference>
<protein>
    <recommendedName>
        <fullName evidence="4">SAM-dependent MTase TRM10-type domain-containing protein</fullName>
    </recommendedName>
</protein>
<keyword evidence="2" id="KW-0808">Transferase</keyword>
<keyword evidence="3" id="KW-0949">S-adenosyl-L-methionine</keyword>
<comment type="caution">
    <text evidence="5">The sequence shown here is derived from an EMBL/GenBank/DDBJ whole genome shotgun (WGS) entry which is preliminary data.</text>
</comment>
<dbReference type="PROSITE" id="PS51675">
    <property type="entry name" value="SAM_MT_TRM10"/>
    <property type="match status" value="1"/>
</dbReference>
<feature type="domain" description="SAM-dependent MTase TRM10-type" evidence="4">
    <location>
        <begin position="106"/>
        <end position="300"/>
    </location>
</feature>
<dbReference type="EMBL" id="DTCA01000112">
    <property type="protein sequence ID" value="HGM07474.1"/>
    <property type="molecule type" value="Genomic_DNA"/>
</dbReference>
<evidence type="ECO:0000313" key="5">
    <source>
        <dbReference type="EMBL" id="HGM07474.1"/>
    </source>
</evidence>
<name>A0A7C4H8Y2_9CREN</name>
<keyword evidence="1" id="KW-0489">Methyltransferase</keyword>